<dbReference type="SUPFAM" id="SSF51206">
    <property type="entry name" value="cAMP-binding domain-like"/>
    <property type="match status" value="1"/>
</dbReference>
<reference evidence="2 3" key="1">
    <citation type="submission" date="2019-04" db="EMBL/GenBank/DDBJ databases">
        <title>Flavobacterium sp. nov. isolated from construction timber.</title>
        <authorList>
            <person name="Lin S.-Y."/>
            <person name="Chang C.-T."/>
            <person name="Young C.-C."/>
        </authorList>
    </citation>
    <scope>NUCLEOTIDE SEQUENCE [LARGE SCALE GENOMIC DNA]</scope>
    <source>
        <strain evidence="2 3">CC-CTC003</strain>
    </source>
</reference>
<dbReference type="RefSeq" id="WP_136401401.1">
    <property type="nucleotide sequence ID" value="NZ_SSNZ01000001.1"/>
</dbReference>
<dbReference type="InterPro" id="IPR000595">
    <property type="entry name" value="cNMP-bd_dom"/>
</dbReference>
<dbReference type="CDD" id="cd00038">
    <property type="entry name" value="CAP_ED"/>
    <property type="match status" value="1"/>
</dbReference>
<protein>
    <submittedName>
        <fullName evidence="2">Crp/Fnr family transcriptional regulator</fullName>
    </submittedName>
</protein>
<feature type="domain" description="Cyclic nucleotide-binding" evidence="1">
    <location>
        <begin position="23"/>
        <end position="105"/>
    </location>
</feature>
<dbReference type="Pfam" id="PF00027">
    <property type="entry name" value="cNMP_binding"/>
    <property type="match status" value="1"/>
</dbReference>
<dbReference type="PROSITE" id="PS50042">
    <property type="entry name" value="CNMP_BINDING_3"/>
    <property type="match status" value="1"/>
</dbReference>
<dbReference type="AlphaFoldDB" id="A0A4V3W8W5"/>
<proteinExistence type="predicted"/>
<dbReference type="Gene3D" id="2.60.120.10">
    <property type="entry name" value="Jelly Rolls"/>
    <property type="match status" value="1"/>
</dbReference>
<evidence type="ECO:0000313" key="2">
    <source>
        <dbReference type="EMBL" id="THF52876.1"/>
    </source>
</evidence>
<dbReference type="InterPro" id="IPR014710">
    <property type="entry name" value="RmlC-like_jellyroll"/>
</dbReference>
<evidence type="ECO:0000259" key="1">
    <source>
        <dbReference type="PROSITE" id="PS50042"/>
    </source>
</evidence>
<organism evidence="2 3">
    <name type="scientific">Flavobacterium supellecticarium</name>
    <dbReference type="NCBI Taxonomy" id="2565924"/>
    <lineage>
        <taxon>Bacteria</taxon>
        <taxon>Pseudomonadati</taxon>
        <taxon>Bacteroidota</taxon>
        <taxon>Flavobacteriia</taxon>
        <taxon>Flavobacteriales</taxon>
        <taxon>Flavobacteriaceae</taxon>
        <taxon>Flavobacterium</taxon>
    </lineage>
</organism>
<sequence>MNAIETLYTLLLENKLWETETIFKRNAYLITEGSLDSTVFFIVEGSVRVFTVDTEEENTIRFGYKNSFVTAIDSFFTDKPTQFYIQALKKCTVRTISKRSLLNFIESDLTHLKLWNTILGQLILQQMERERDLLMASPVDRYKSVLKRSPQVFQEIPDKYIASYLRMTAETLSRIKKS</sequence>
<accession>A0A4V3W8W5</accession>
<dbReference type="OrthoDB" id="792939at2"/>
<comment type="caution">
    <text evidence="2">The sequence shown here is derived from an EMBL/GenBank/DDBJ whole genome shotgun (WGS) entry which is preliminary data.</text>
</comment>
<keyword evidence="3" id="KW-1185">Reference proteome</keyword>
<dbReference type="EMBL" id="SSNZ01000001">
    <property type="protein sequence ID" value="THF52876.1"/>
    <property type="molecule type" value="Genomic_DNA"/>
</dbReference>
<evidence type="ECO:0000313" key="3">
    <source>
        <dbReference type="Proteomes" id="UP000307507"/>
    </source>
</evidence>
<dbReference type="Proteomes" id="UP000307507">
    <property type="component" value="Unassembled WGS sequence"/>
</dbReference>
<name>A0A4V3W8W5_9FLAO</name>
<gene>
    <name evidence="2" type="ORF">E6C50_01315</name>
</gene>
<dbReference type="InterPro" id="IPR018490">
    <property type="entry name" value="cNMP-bd_dom_sf"/>
</dbReference>